<gene>
    <name evidence="3" type="primary">LOC109101599</name>
</gene>
<dbReference type="Proteomes" id="UP001155660">
    <property type="component" value="Chromosome B13"/>
</dbReference>
<dbReference type="InterPro" id="IPR010326">
    <property type="entry name" value="EXOC3/Sec6"/>
</dbReference>
<sequence length="586" mass="67222">MVEFSHYYSALVQQLTFHRSKSNRLQNLKALTKMFKKLKFGKKKKTARNTHEQYRLIKDIPTQHTETTDAGEQESTVDEMPSCSGVEVSGEAGLNILRTILSEQSNPENADTAAAMPKISFSQEWQNKYLQEIDQFVENHFPRLPAERTQKSQLEQIPDFLKSAQTMICNGVRRLTPALKDAGLLDHLMDSYSRHLFTNLDLLLNRDLSVKEIFCLLLWGKDFFFSSESKLRVYDPLLLTGGFECAKQKLLQVLKGDISKCLQKILCEDEEHGHNKESMDEETFFQVHIDVIQVLNCTIVEAEKVGLTLMHAVQILCSGELHDFVQKYVDAKNEHLKKLKFTEKNSVNLFRLINTCMQLRCYAAQITPDVSNSDVYSSTICMLQKLEDKASSIVQNIMNCLAQAKLESFFKKRNGHIDILMEAIQKQCASLPETASEIKTVIVKIAYDSVSKVYLDCLMKTNFRNLEQRWGNAEEKIKEDVQYFQETFSELNVSANQQNQLLQRMSEVLLCSDVEALKITCCNLLRDFPQESKQYVPGLLRWKGVLSEQQVREVLDVTQDMIQEFGLNPIPTRVTRCPLKGLFCCK</sequence>
<name>A0A9Q9WZC5_CYPCA</name>
<reference evidence="3" key="1">
    <citation type="submission" date="2025-08" db="UniProtKB">
        <authorList>
            <consortium name="RefSeq"/>
        </authorList>
    </citation>
    <scope>IDENTIFICATION</scope>
    <source>
        <tissue evidence="3">Muscle</tissue>
    </source>
</reference>
<evidence type="ECO:0000256" key="2">
    <source>
        <dbReference type="SAM" id="MobiDB-lite"/>
    </source>
</evidence>
<dbReference type="GO" id="GO:0000149">
    <property type="term" value="F:SNARE binding"/>
    <property type="evidence" value="ECO:0007669"/>
    <property type="project" value="TreeGrafter"/>
</dbReference>
<evidence type="ECO:0000256" key="1">
    <source>
        <dbReference type="ARBA" id="ARBA00009447"/>
    </source>
</evidence>
<evidence type="ECO:0000313" key="3">
    <source>
        <dbReference type="RefSeq" id="XP_042592377.1"/>
    </source>
</evidence>
<organism evidence="3">
    <name type="scientific">Cyprinus carpio</name>
    <name type="common">Common carp</name>
    <dbReference type="NCBI Taxonomy" id="7962"/>
    <lineage>
        <taxon>Eukaryota</taxon>
        <taxon>Metazoa</taxon>
        <taxon>Chordata</taxon>
        <taxon>Craniata</taxon>
        <taxon>Vertebrata</taxon>
        <taxon>Euteleostomi</taxon>
        <taxon>Actinopterygii</taxon>
        <taxon>Neopterygii</taxon>
        <taxon>Teleostei</taxon>
        <taxon>Ostariophysi</taxon>
        <taxon>Cypriniformes</taxon>
        <taxon>Cyprinidae</taxon>
        <taxon>Cyprininae</taxon>
        <taxon>Cyprinus</taxon>
    </lineage>
</organism>
<dbReference type="GeneID" id="109101599"/>
<dbReference type="GO" id="GO:0006887">
    <property type="term" value="P:exocytosis"/>
    <property type="evidence" value="ECO:0007669"/>
    <property type="project" value="InterPro"/>
</dbReference>
<comment type="similarity">
    <text evidence="1">Belongs to the SEC6 family.</text>
</comment>
<accession>A0A9Q9WZC5</accession>
<dbReference type="OrthoDB" id="8806573at2759"/>
<protein>
    <submittedName>
        <fullName evidence="3">Uncharacterized protein LOC109101599 isoform X1</fullName>
    </submittedName>
</protein>
<dbReference type="InterPro" id="IPR042532">
    <property type="entry name" value="EXOC3/Sec6_C"/>
</dbReference>
<dbReference type="PANTHER" id="PTHR21292">
    <property type="entry name" value="EXOCYST COMPLEX COMPONENT SEC6-RELATED"/>
    <property type="match status" value="1"/>
</dbReference>
<dbReference type="GO" id="GO:0051601">
    <property type="term" value="P:exocyst localization"/>
    <property type="evidence" value="ECO:0007669"/>
    <property type="project" value="TreeGrafter"/>
</dbReference>
<feature type="region of interest" description="Disordered" evidence="2">
    <location>
        <begin position="59"/>
        <end position="84"/>
    </location>
</feature>
<dbReference type="RefSeq" id="XP_042592377.1">
    <property type="nucleotide sequence ID" value="XM_042736443.1"/>
</dbReference>
<dbReference type="AlphaFoldDB" id="A0A9Q9WZC5"/>
<proteinExistence type="inferred from homology"/>
<dbReference type="Gene3D" id="1.10.357.70">
    <property type="entry name" value="Exocyst complex component Sec6, C-terminal domain"/>
    <property type="match status" value="1"/>
</dbReference>
<dbReference type="KEGG" id="ccar:109101599"/>
<dbReference type="Pfam" id="PF06046">
    <property type="entry name" value="Sec6"/>
    <property type="match status" value="1"/>
</dbReference>
<dbReference type="GO" id="GO:0000145">
    <property type="term" value="C:exocyst"/>
    <property type="evidence" value="ECO:0007669"/>
    <property type="project" value="InterPro"/>
</dbReference>
<dbReference type="PANTHER" id="PTHR21292:SF12">
    <property type="entry name" value="EXOCYST COMPLEX COMPONENT 3-LIKE PROTEIN"/>
    <property type="match status" value="1"/>
</dbReference>